<evidence type="ECO:0000259" key="1">
    <source>
        <dbReference type="PROSITE" id="PS51186"/>
    </source>
</evidence>
<sequence>MEVESERLSIRWPEISDAWPLYQGYFSDVAASKFLGRAAHPNPEVTLRSIELWRSFRYDAQADTRVLSVVLKASLQPIGIMVLKREGTAIEIHFGLNRTYGGQGYATEMCRAMANALQASGYHKVWSYVHIEHTASLRVLEKAGFQPVRRLRSWMVFPNLSNDKQDCLEMIYQADAPAQ</sequence>
<dbReference type="Pfam" id="PF13302">
    <property type="entry name" value="Acetyltransf_3"/>
    <property type="match status" value="1"/>
</dbReference>
<proteinExistence type="predicted"/>
<dbReference type="PROSITE" id="PS51186">
    <property type="entry name" value="GNAT"/>
    <property type="match status" value="1"/>
</dbReference>
<organism evidence="2 3">
    <name type="scientific">Vibrio vulnificus</name>
    <dbReference type="NCBI Taxonomy" id="672"/>
    <lineage>
        <taxon>Bacteria</taxon>
        <taxon>Pseudomonadati</taxon>
        <taxon>Pseudomonadota</taxon>
        <taxon>Gammaproteobacteria</taxon>
        <taxon>Vibrionales</taxon>
        <taxon>Vibrionaceae</taxon>
        <taxon>Vibrio</taxon>
    </lineage>
</organism>
<evidence type="ECO:0000313" key="3">
    <source>
        <dbReference type="Proteomes" id="UP000237466"/>
    </source>
</evidence>
<dbReference type="InterPro" id="IPR051531">
    <property type="entry name" value="N-acetyltransferase"/>
</dbReference>
<dbReference type="InterPro" id="IPR016181">
    <property type="entry name" value="Acyl_CoA_acyltransferase"/>
</dbReference>
<name>A0A2S3QV83_VIBVL</name>
<dbReference type="GO" id="GO:0016747">
    <property type="term" value="F:acyltransferase activity, transferring groups other than amino-acyl groups"/>
    <property type="evidence" value="ECO:0007669"/>
    <property type="project" value="InterPro"/>
</dbReference>
<evidence type="ECO:0000313" key="2">
    <source>
        <dbReference type="EMBL" id="POB41772.1"/>
    </source>
</evidence>
<dbReference type="AlphaFoldDB" id="A0A2S3QV83"/>
<reference evidence="2 3" key="1">
    <citation type="journal article" date="2018" name="Front. Microbiol.">
        <title>Phylogeny of Vibrio vulnificus from the Analysis of the Core-Genome: Implications for Intra-Species Taxonomy.</title>
        <authorList>
            <person name="Roig F.J."/>
            <person name="Gonzalez-Candelas F."/>
            <person name="Sanjuan E."/>
            <person name="Fouz B."/>
            <person name="Feil E.J."/>
            <person name="Llorens C."/>
            <person name="Baker-Austin C."/>
            <person name="Oliver J.D."/>
            <person name="Danin-Poleg Y."/>
            <person name="Gibas C.J."/>
            <person name="Kashi Y."/>
            <person name="Gulig P.A."/>
            <person name="Morrison S.S."/>
            <person name="Amaro C."/>
        </authorList>
    </citation>
    <scope>NUCLEOTIDE SEQUENCE [LARGE SCALE GENOMIC DNA]</scope>
    <source>
        <strain evidence="2 3">CECT4608</strain>
    </source>
</reference>
<gene>
    <name evidence="2" type="ORF">CRN52_22535</name>
</gene>
<dbReference type="SUPFAM" id="SSF55729">
    <property type="entry name" value="Acyl-CoA N-acyltransferases (Nat)"/>
    <property type="match status" value="1"/>
</dbReference>
<protein>
    <submittedName>
        <fullName evidence="2">GNAT family N-acetyltransferase</fullName>
    </submittedName>
</protein>
<dbReference type="RefSeq" id="WP_103201204.1">
    <property type="nucleotide sequence ID" value="NZ_JASMUA010000002.1"/>
</dbReference>
<accession>A0A2S3QV83</accession>
<dbReference type="PANTHER" id="PTHR43792">
    <property type="entry name" value="GNAT FAMILY, PUTATIVE (AFU_ORTHOLOGUE AFUA_3G00765)-RELATED-RELATED"/>
    <property type="match status" value="1"/>
</dbReference>
<feature type="domain" description="N-acetyltransferase" evidence="1">
    <location>
        <begin position="13"/>
        <end position="175"/>
    </location>
</feature>
<keyword evidence="2" id="KW-0808">Transferase</keyword>
<dbReference type="Proteomes" id="UP000237466">
    <property type="component" value="Unassembled WGS sequence"/>
</dbReference>
<comment type="caution">
    <text evidence="2">The sequence shown here is derived from an EMBL/GenBank/DDBJ whole genome shotgun (WGS) entry which is preliminary data.</text>
</comment>
<dbReference type="EMBL" id="PDGH01000146">
    <property type="protein sequence ID" value="POB41772.1"/>
    <property type="molecule type" value="Genomic_DNA"/>
</dbReference>
<dbReference type="InterPro" id="IPR000182">
    <property type="entry name" value="GNAT_dom"/>
</dbReference>
<dbReference type="Gene3D" id="3.40.630.30">
    <property type="match status" value="1"/>
</dbReference>